<feature type="region of interest" description="Disordered" evidence="1">
    <location>
        <begin position="1"/>
        <end position="105"/>
    </location>
</feature>
<feature type="compositionally biased region" description="Low complexity" evidence="1">
    <location>
        <begin position="54"/>
        <end position="74"/>
    </location>
</feature>
<dbReference type="RefSeq" id="WP_095135863.1">
    <property type="nucleotide sequence ID" value="NZ_NIBG01000032.1"/>
</dbReference>
<gene>
    <name evidence="2" type="ORF">CCE28_20430</name>
</gene>
<feature type="compositionally biased region" description="Polar residues" evidence="1">
    <location>
        <begin position="95"/>
        <end position="105"/>
    </location>
</feature>
<protein>
    <submittedName>
        <fullName evidence="2">Uncharacterized protein</fullName>
    </submittedName>
</protein>
<sequence>MKKGKAPKARKNTTPMGQGLTPGMTPGAGASLSNSTSVGAAEVQNAKENMGTSGTMAQTPTTGMTAGTTGVGLTNSTSVGQAEVQHVKKKVKESGNMNPTNTGLY</sequence>
<evidence type="ECO:0000256" key="1">
    <source>
        <dbReference type="SAM" id="MobiDB-lite"/>
    </source>
</evidence>
<comment type="caution">
    <text evidence="2">The sequence shown here is derived from an EMBL/GenBank/DDBJ whole genome shotgun (WGS) entry which is preliminary data.</text>
</comment>
<evidence type="ECO:0000313" key="2">
    <source>
        <dbReference type="EMBL" id="PAB56718.1"/>
    </source>
</evidence>
<dbReference type="AlphaFoldDB" id="A0A267MCR8"/>
<dbReference type="EMBL" id="NIBG01000032">
    <property type="protein sequence ID" value="PAB56718.1"/>
    <property type="molecule type" value="Genomic_DNA"/>
</dbReference>
<reference evidence="2 3" key="1">
    <citation type="submission" date="2017-06" db="EMBL/GenBank/DDBJ databases">
        <title>Draft genome sequence of anaerobic fermentative bacterium Anaeromicrobium sediminis DY2726D isolated from West Pacific Ocean sediments.</title>
        <authorList>
            <person name="Zeng X."/>
        </authorList>
    </citation>
    <scope>NUCLEOTIDE SEQUENCE [LARGE SCALE GENOMIC DNA]</scope>
    <source>
        <strain evidence="2 3">DY2726D</strain>
    </source>
</reference>
<evidence type="ECO:0000313" key="3">
    <source>
        <dbReference type="Proteomes" id="UP000216024"/>
    </source>
</evidence>
<accession>A0A267MCR8</accession>
<dbReference type="Proteomes" id="UP000216024">
    <property type="component" value="Unassembled WGS sequence"/>
</dbReference>
<name>A0A267MCR8_9FIRM</name>
<keyword evidence="3" id="KW-1185">Reference proteome</keyword>
<proteinExistence type="predicted"/>
<organism evidence="2 3">
    <name type="scientific">Anaeromicrobium sediminis</name>
    <dbReference type="NCBI Taxonomy" id="1478221"/>
    <lineage>
        <taxon>Bacteria</taxon>
        <taxon>Bacillati</taxon>
        <taxon>Bacillota</taxon>
        <taxon>Clostridia</taxon>
        <taxon>Peptostreptococcales</taxon>
        <taxon>Thermotaleaceae</taxon>
        <taxon>Anaeromicrobium</taxon>
    </lineage>
</organism>
<feature type="compositionally biased region" description="Basic residues" evidence="1">
    <location>
        <begin position="1"/>
        <end position="11"/>
    </location>
</feature>